<protein>
    <submittedName>
        <fullName evidence="2">NAD dependent epimerase/dehydratase family</fullName>
    </submittedName>
</protein>
<organism evidence="2 3">
    <name type="scientific">Desulfotruncus arcticus DSM 17038</name>
    <dbReference type="NCBI Taxonomy" id="1121424"/>
    <lineage>
        <taxon>Bacteria</taxon>
        <taxon>Bacillati</taxon>
        <taxon>Bacillota</taxon>
        <taxon>Clostridia</taxon>
        <taxon>Eubacteriales</taxon>
        <taxon>Desulfallaceae</taxon>
        <taxon>Desulfotruncus</taxon>
    </lineage>
</organism>
<dbReference type="OrthoDB" id="142826at2"/>
<dbReference type="EMBL" id="FOOX01000003">
    <property type="protein sequence ID" value="SFG20997.1"/>
    <property type="molecule type" value="Genomic_DNA"/>
</dbReference>
<dbReference type="Gene3D" id="3.40.50.720">
    <property type="entry name" value="NAD(P)-binding Rossmann-like Domain"/>
    <property type="match status" value="1"/>
</dbReference>
<dbReference type="AlphaFoldDB" id="A0A1I2Q412"/>
<sequence>MAYFSFSQKIMKGEPIKVFNYGVMYRDFTYIDDIVTGVERILCSPPVKDGVWHKVYNYMVYGAQNSRRIIDA</sequence>
<dbReference type="InterPro" id="IPR001509">
    <property type="entry name" value="Epimerase_deHydtase"/>
</dbReference>
<dbReference type="STRING" id="341036.SAMN05660649_00970"/>
<evidence type="ECO:0000313" key="2">
    <source>
        <dbReference type="EMBL" id="SFG20997.1"/>
    </source>
</evidence>
<evidence type="ECO:0000259" key="1">
    <source>
        <dbReference type="Pfam" id="PF01370"/>
    </source>
</evidence>
<gene>
    <name evidence="2" type="ORF">SAMN05660649_00970</name>
</gene>
<dbReference type="Proteomes" id="UP000199337">
    <property type="component" value="Unassembled WGS sequence"/>
</dbReference>
<dbReference type="SUPFAM" id="SSF51735">
    <property type="entry name" value="NAD(P)-binding Rossmann-fold domains"/>
    <property type="match status" value="1"/>
</dbReference>
<evidence type="ECO:0000313" key="3">
    <source>
        <dbReference type="Proteomes" id="UP000199337"/>
    </source>
</evidence>
<dbReference type="Pfam" id="PF01370">
    <property type="entry name" value="Epimerase"/>
    <property type="match status" value="1"/>
</dbReference>
<name>A0A1I2Q412_9FIRM</name>
<proteinExistence type="predicted"/>
<dbReference type="InterPro" id="IPR036291">
    <property type="entry name" value="NAD(P)-bd_dom_sf"/>
</dbReference>
<reference evidence="3" key="1">
    <citation type="submission" date="2016-10" db="EMBL/GenBank/DDBJ databases">
        <authorList>
            <person name="Varghese N."/>
            <person name="Submissions S."/>
        </authorList>
    </citation>
    <scope>NUCLEOTIDE SEQUENCE [LARGE SCALE GENOMIC DNA]</scope>
    <source>
        <strain evidence="3">DSM 17038</strain>
    </source>
</reference>
<keyword evidence="3" id="KW-1185">Reference proteome</keyword>
<accession>A0A1I2Q412</accession>
<feature type="domain" description="NAD-dependent epimerase/dehydratase" evidence="1">
    <location>
        <begin position="5"/>
        <end position="44"/>
    </location>
</feature>